<dbReference type="Pfam" id="PF02661">
    <property type="entry name" value="Fic"/>
    <property type="match status" value="1"/>
</dbReference>
<feature type="active site" evidence="1">
    <location>
        <position position="217"/>
    </location>
</feature>
<keyword evidence="2" id="KW-0067">ATP-binding</keyword>
<evidence type="ECO:0000313" key="6">
    <source>
        <dbReference type="Proteomes" id="UP000008811"/>
    </source>
</evidence>
<feature type="site" description="Important for autoinhibition of adenylyltransferase activity" evidence="3">
    <location>
        <position position="66"/>
    </location>
</feature>
<dbReference type="Gene3D" id="1.10.3290.10">
    <property type="entry name" value="Fido-like domain"/>
    <property type="match status" value="1"/>
</dbReference>
<feature type="binding site" evidence="2">
    <location>
        <begin position="258"/>
        <end position="259"/>
    </location>
    <ligand>
        <name>ATP</name>
        <dbReference type="ChEBI" id="CHEBI:30616"/>
    </ligand>
</feature>
<sequence>MKEVMTFKAGKFVFCDQYDKPRIEKLLVEAKTLSDAIHDLPILPKWASKIDPELLYSSVAGTAAIEGNSLNAEEVRELDEGKIPDEGHTAKDRLEITNLIDAYKMIDQQTTKPSKTNALAVALFLNPNILAESHIRDLHRQITSGLPYEDNIPGTYRNGMVKIGDKAHGGIYTPPKIIEDIEMLMREFIDWINSDELLNEHVFVRAALAHYHFSLIHPFWDGNGRVARLIEAKLLQSAGIRYVPKMLSNYYYRNVDDYYSAFSDSIKAKKDVTPFIEFNLRGVIESLQQMQSRIALLIRGLVMRDYLHFLSSKKSISKRQNDLITLLLDDSSGKPFTLHDLQTALPYSILYRKVSEMTARRDLKNLLERKLLTVDADGRYSLNLRSFDS</sequence>
<evidence type="ECO:0000313" key="5">
    <source>
        <dbReference type="EMBL" id="ACF10533.1"/>
    </source>
</evidence>
<gene>
    <name evidence="5" type="ordered locus">Cpar_0105</name>
</gene>
<accession>B3QRL1</accession>
<dbReference type="AlphaFoldDB" id="B3QRL1"/>
<organism evidence="5 6">
    <name type="scientific">Chlorobaculum parvum (strain DSM 263 / NCIMB 8327)</name>
    <name type="common">Chlorobium vibrioforme subsp. thiosulfatophilum</name>
    <dbReference type="NCBI Taxonomy" id="517417"/>
    <lineage>
        <taxon>Bacteria</taxon>
        <taxon>Pseudomonadati</taxon>
        <taxon>Chlorobiota</taxon>
        <taxon>Chlorobiia</taxon>
        <taxon>Chlorobiales</taxon>
        <taxon>Chlorobiaceae</taxon>
        <taxon>Chlorobaculum</taxon>
    </lineage>
</organism>
<keyword evidence="2" id="KW-0547">Nucleotide-binding</keyword>
<dbReference type="InterPro" id="IPR040198">
    <property type="entry name" value="Fido_containing"/>
</dbReference>
<evidence type="ECO:0000259" key="4">
    <source>
        <dbReference type="PROSITE" id="PS51459"/>
    </source>
</evidence>
<dbReference type="InterPro" id="IPR003812">
    <property type="entry name" value="Fido"/>
</dbReference>
<name>B3QRL1_CHLP8</name>
<dbReference type="RefSeq" id="WP_012501368.1">
    <property type="nucleotide sequence ID" value="NC_011027.1"/>
</dbReference>
<keyword evidence="6" id="KW-1185">Reference proteome</keyword>
<dbReference type="Proteomes" id="UP000008811">
    <property type="component" value="Chromosome"/>
</dbReference>
<dbReference type="HOGENOM" id="CLU_047250_2_1_10"/>
<dbReference type="OrthoDB" id="9814400at2"/>
<reference evidence="5" key="1">
    <citation type="submission" date="2008-06" db="EMBL/GenBank/DDBJ databases">
        <title>Complete sequence of Chlorobaculum parvum NCIB 8327.</title>
        <authorList>
            <consortium name="US DOE Joint Genome Institute"/>
            <person name="Lucas S."/>
            <person name="Copeland A."/>
            <person name="Lapidus A."/>
            <person name="Glavina del Rio T."/>
            <person name="Dalin E."/>
            <person name="Tice H."/>
            <person name="Bruce D."/>
            <person name="Goodwin L."/>
            <person name="Pitluck S."/>
            <person name="Schmutz J."/>
            <person name="Larimer F."/>
            <person name="Land M."/>
            <person name="Hauser L."/>
            <person name="Kyrpides N."/>
            <person name="Mikhailova N."/>
            <person name="Zhao F."/>
            <person name="Li T."/>
            <person name="Liu Z."/>
            <person name="Overmann J."/>
            <person name="Bryant D.A."/>
            <person name="Richardson P."/>
        </authorList>
    </citation>
    <scope>NUCLEOTIDE SEQUENCE [LARGE SCALE GENOMIC DNA]</scope>
    <source>
        <strain evidence="5">NCIB 8327</strain>
    </source>
</reference>
<dbReference type="SUPFAM" id="SSF140931">
    <property type="entry name" value="Fic-like"/>
    <property type="match status" value="1"/>
</dbReference>
<dbReference type="GO" id="GO:0005524">
    <property type="term" value="F:ATP binding"/>
    <property type="evidence" value="ECO:0007669"/>
    <property type="project" value="UniProtKB-KW"/>
</dbReference>
<feature type="domain" description="Fido" evidence="4">
    <location>
        <begin position="130"/>
        <end position="281"/>
    </location>
</feature>
<evidence type="ECO:0000256" key="2">
    <source>
        <dbReference type="PIRSR" id="PIRSR640198-2"/>
    </source>
</evidence>
<protein>
    <submittedName>
        <fullName evidence="5">Filamentation induced by cAMP protein Fic</fullName>
    </submittedName>
</protein>
<dbReference type="eggNOG" id="COG3177">
    <property type="taxonomic scope" value="Bacteria"/>
</dbReference>
<dbReference type="KEGG" id="cpc:Cpar_0105"/>
<proteinExistence type="predicted"/>
<dbReference type="PANTHER" id="PTHR13504">
    <property type="entry name" value="FIDO DOMAIN-CONTAINING PROTEIN DDB_G0283145"/>
    <property type="match status" value="1"/>
</dbReference>
<dbReference type="STRING" id="517417.Cpar_0105"/>
<dbReference type="EMBL" id="CP001099">
    <property type="protein sequence ID" value="ACF10533.1"/>
    <property type="molecule type" value="Genomic_DNA"/>
</dbReference>
<dbReference type="InterPro" id="IPR036597">
    <property type="entry name" value="Fido-like_dom_sf"/>
</dbReference>
<dbReference type="PANTHER" id="PTHR13504:SF38">
    <property type="entry name" value="FIDO DOMAIN-CONTAINING PROTEIN"/>
    <property type="match status" value="1"/>
</dbReference>
<evidence type="ECO:0000256" key="3">
    <source>
        <dbReference type="PIRSR" id="PIRSR640198-3"/>
    </source>
</evidence>
<dbReference type="PROSITE" id="PS51459">
    <property type="entry name" value="FIDO"/>
    <property type="match status" value="1"/>
</dbReference>
<evidence type="ECO:0000256" key="1">
    <source>
        <dbReference type="PIRSR" id="PIRSR640198-1"/>
    </source>
</evidence>
<feature type="binding site" evidence="2">
    <location>
        <begin position="221"/>
        <end position="228"/>
    </location>
    <ligand>
        <name>ATP</name>
        <dbReference type="ChEBI" id="CHEBI:30616"/>
    </ligand>
</feature>